<dbReference type="InterPro" id="IPR009937">
    <property type="entry name" value="Phage_holin_3_6"/>
</dbReference>
<keyword evidence="1" id="KW-0472">Membrane</keyword>
<name>A0A645FT93_9ZZZZ</name>
<keyword evidence="1" id="KW-0812">Transmembrane</keyword>
<feature type="transmembrane region" description="Helical" evidence="1">
    <location>
        <begin position="44"/>
        <end position="73"/>
    </location>
</feature>
<keyword evidence="1" id="KW-1133">Transmembrane helix</keyword>
<evidence type="ECO:0000256" key="1">
    <source>
        <dbReference type="SAM" id="Phobius"/>
    </source>
</evidence>
<comment type="caution">
    <text evidence="2">The sequence shown here is derived from an EMBL/GenBank/DDBJ whole genome shotgun (WGS) entry which is preliminary data.</text>
</comment>
<accession>A0A645FT93</accession>
<evidence type="ECO:0000313" key="2">
    <source>
        <dbReference type="EMBL" id="MPN16669.1"/>
    </source>
</evidence>
<dbReference type="EMBL" id="VSSQ01063662">
    <property type="protein sequence ID" value="MPN16669.1"/>
    <property type="molecule type" value="Genomic_DNA"/>
</dbReference>
<evidence type="ECO:0008006" key="3">
    <source>
        <dbReference type="Google" id="ProtNLM"/>
    </source>
</evidence>
<reference evidence="2" key="1">
    <citation type="submission" date="2019-08" db="EMBL/GenBank/DDBJ databases">
        <authorList>
            <person name="Kucharzyk K."/>
            <person name="Murdoch R.W."/>
            <person name="Higgins S."/>
            <person name="Loffler F."/>
        </authorList>
    </citation>
    <scope>NUCLEOTIDE SEQUENCE</scope>
</reference>
<gene>
    <name evidence="2" type="ORF">SDC9_164014</name>
</gene>
<proteinExistence type="predicted"/>
<feature type="transmembrane region" description="Helical" evidence="1">
    <location>
        <begin position="85"/>
        <end position="106"/>
    </location>
</feature>
<protein>
    <recommendedName>
        <fullName evidence="3">Phage holin family protein</fullName>
    </recommendedName>
</protein>
<dbReference type="Pfam" id="PF07332">
    <property type="entry name" value="Phage_holin_3_6"/>
    <property type="match status" value="1"/>
</dbReference>
<sequence>MADRPTIADYIQVLKTTIPNMVSQIGDLAKAELKPAAKHGGIGAGAFAAAAVVGLTALFLVLLTCAFALSMFFHEILNRNPLTALMFGFLTMTVLCLLIVAALALFGKSQISQVKAPQATIAETKASIGAITDAIEFGAQDAKNRTTPSDAVAVTTAAKLVKPASDDWA</sequence>
<dbReference type="AlphaFoldDB" id="A0A645FT93"/>
<organism evidence="2">
    <name type="scientific">bioreactor metagenome</name>
    <dbReference type="NCBI Taxonomy" id="1076179"/>
    <lineage>
        <taxon>unclassified sequences</taxon>
        <taxon>metagenomes</taxon>
        <taxon>ecological metagenomes</taxon>
    </lineage>
</organism>